<dbReference type="GO" id="GO:0005524">
    <property type="term" value="F:ATP binding"/>
    <property type="evidence" value="ECO:0007669"/>
    <property type="project" value="UniProtKB-KW"/>
</dbReference>
<protein>
    <recommendedName>
        <fullName evidence="15">Sensory/regulatory protein RpfC</fullName>
        <ecNumber evidence="3">2.7.13.3</ecNumber>
    </recommendedName>
</protein>
<dbReference type="FunFam" id="3.30.565.10:FF:000010">
    <property type="entry name" value="Sensor histidine kinase RcsC"/>
    <property type="match status" value="1"/>
</dbReference>
<evidence type="ECO:0000256" key="3">
    <source>
        <dbReference type="ARBA" id="ARBA00012438"/>
    </source>
</evidence>
<evidence type="ECO:0000259" key="21">
    <source>
        <dbReference type="PROSITE" id="PS50839"/>
    </source>
</evidence>
<keyword evidence="8" id="KW-0547">Nucleotide-binding</keyword>
<feature type="domain" description="PAC" evidence="20">
    <location>
        <begin position="430"/>
        <end position="482"/>
    </location>
</feature>
<organism evidence="22 23">
    <name type="scientific">Granulosicoccus antarcticus IMCC3135</name>
    <dbReference type="NCBI Taxonomy" id="1192854"/>
    <lineage>
        <taxon>Bacteria</taxon>
        <taxon>Pseudomonadati</taxon>
        <taxon>Pseudomonadota</taxon>
        <taxon>Gammaproteobacteria</taxon>
        <taxon>Chromatiales</taxon>
        <taxon>Granulosicoccaceae</taxon>
        <taxon>Granulosicoccus</taxon>
    </lineage>
</organism>
<dbReference type="Pfam" id="PF08448">
    <property type="entry name" value="PAS_4"/>
    <property type="match status" value="2"/>
</dbReference>
<dbReference type="SMART" id="SM00388">
    <property type="entry name" value="HisKA"/>
    <property type="match status" value="1"/>
</dbReference>
<dbReference type="KEGG" id="gai:IMCC3135_11170"/>
<dbReference type="SUPFAM" id="SSF55785">
    <property type="entry name" value="PYP-like sensor domain (PAS domain)"/>
    <property type="match status" value="2"/>
</dbReference>
<evidence type="ECO:0000256" key="1">
    <source>
        <dbReference type="ARBA" id="ARBA00000085"/>
    </source>
</evidence>
<dbReference type="Gene3D" id="3.30.565.10">
    <property type="entry name" value="Histidine kinase-like ATPase, C-terminal domain"/>
    <property type="match status" value="1"/>
</dbReference>
<dbReference type="InterPro" id="IPR036097">
    <property type="entry name" value="HisK_dim/P_sf"/>
</dbReference>
<feature type="domain" description="Histidine kinase" evidence="18">
    <location>
        <begin position="653"/>
        <end position="877"/>
    </location>
</feature>
<dbReference type="Gene3D" id="3.30.450.20">
    <property type="entry name" value="PAS domain"/>
    <property type="match status" value="2"/>
</dbReference>
<dbReference type="SUPFAM" id="SSF47384">
    <property type="entry name" value="Homodimeric domain of signal transducing histidine kinase"/>
    <property type="match status" value="1"/>
</dbReference>
<keyword evidence="12" id="KW-0902">Two-component regulatory system</keyword>
<accession>A0A2Z2NYV9</accession>
<keyword evidence="23" id="KW-1185">Reference proteome</keyword>
<feature type="transmembrane region" description="Helical" evidence="17">
    <location>
        <begin position="9"/>
        <end position="30"/>
    </location>
</feature>
<dbReference type="SMART" id="SM00448">
    <property type="entry name" value="REC"/>
    <property type="match status" value="1"/>
</dbReference>
<dbReference type="InterPro" id="IPR042240">
    <property type="entry name" value="CHASE_sf"/>
</dbReference>
<evidence type="ECO:0000256" key="14">
    <source>
        <dbReference type="ARBA" id="ARBA00064003"/>
    </source>
</evidence>
<evidence type="ECO:0000256" key="11">
    <source>
        <dbReference type="ARBA" id="ARBA00022989"/>
    </source>
</evidence>
<dbReference type="SUPFAM" id="SSF52172">
    <property type="entry name" value="CheY-like"/>
    <property type="match status" value="1"/>
</dbReference>
<dbReference type="PROSITE" id="PS50839">
    <property type="entry name" value="CHASE"/>
    <property type="match status" value="1"/>
</dbReference>
<evidence type="ECO:0000256" key="12">
    <source>
        <dbReference type="ARBA" id="ARBA00023012"/>
    </source>
</evidence>
<evidence type="ECO:0000313" key="23">
    <source>
        <dbReference type="Proteomes" id="UP000250079"/>
    </source>
</evidence>
<evidence type="ECO:0000256" key="10">
    <source>
        <dbReference type="ARBA" id="ARBA00022840"/>
    </source>
</evidence>
<evidence type="ECO:0000256" key="13">
    <source>
        <dbReference type="ARBA" id="ARBA00023136"/>
    </source>
</evidence>
<dbReference type="GO" id="GO:0000155">
    <property type="term" value="F:phosphorelay sensor kinase activity"/>
    <property type="evidence" value="ECO:0007669"/>
    <property type="project" value="InterPro"/>
</dbReference>
<keyword evidence="13 17" id="KW-0472">Membrane</keyword>
<evidence type="ECO:0000256" key="15">
    <source>
        <dbReference type="ARBA" id="ARBA00068150"/>
    </source>
</evidence>
<dbReference type="Gene3D" id="3.30.450.350">
    <property type="entry name" value="CHASE domain"/>
    <property type="match status" value="1"/>
</dbReference>
<dbReference type="EMBL" id="CP018632">
    <property type="protein sequence ID" value="ASJ72324.1"/>
    <property type="molecule type" value="Genomic_DNA"/>
</dbReference>
<feature type="modified residue" description="4-aspartylphosphate" evidence="16">
    <location>
        <position position="1099"/>
    </location>
</feature>
<dbReference type="CDD" id="cd00082">
    <property type="entry name" value="HisKA"/>
    <property type="match status" value="1"/>
</dbReference>
<evidence type="ECO:0000256" key="17">
    <source>
        <dbReference type="SAM" id="Phobius"/>
    </source>
</evidence>
<sequence length="1310" mass="145099">MSEFSARKLFIPVGIFILLGTMTVVGWHFARETLESQSRGRFELETNYLQDQIQSRFDTYAQVLRGGVGLFYGSEYVNRREWYHYVNGLNLPKYFPGIQGVGFSEWIGSSRDLVSHEKRMVAQGFPDYSVTPAGNRDEYTAVVFLEPFDYRNKKAFGFDMYSEDTRRLAMERARDSGEAALSGKLELVQEISSNKQAGFLLYLPVYSTDETPTTVSKRRTNLSGFVYSAFRANDLMKGILLPGFSTISFQIYDKSSEFEKSILYDGEVQLQFDRQGVPPQFQASRILQIAGRPWHIKYSSTPLFTKTTDSVLPWVLLAAGFTLSLLLSIVAWMLLSARRRVEQRTVELRKQEDINSVLLENLAGGVAACDANHKGIIFNKKSREWFGVPSGTPDDLIEAGRTTLFEKDGVTQIQPGKSPLLRAAAGEIIRDEEICIISVGQPLRYVLATGGPLPDRDGRKSGAVISLRDITEHKYALENIKRQQNFLRDVIDNIPNLINARDRNGNYVLANKAYSEIVYGISPEELIANGSMEMLNGLSDDDSERRENLVVIDEGTELNSVRQKSAFNGEMHWFSIGKLPIGSNESSELIVLTVATDITQLKVSEDRVKTMNLELESRVLQRTTSLEEANQQLEIAKQLAENANLAKSSFLAAMSHEIRTPMNGVVGMVEVLMNESLDVELRKSLQMVLDSAFSLLGIIDDILDFSKIEAGHFELEKTEVNLTELVENVTRATVPLARKSHVTLTLYIDPEMPECVLTDITRIRQVMTNLIGNAIKFSGNQVDRQGQVKVRAAVKQSQPLILQLDVLDNGVGMSSDTVEHIFESFVQAESSITRRFGGSGLGLAICKRIVAIMEGEILVESELGRGSRFTVMLPLEALPDKESTGSDKALDGVSCILIDSDEYDTSDITVYLESDRASVHRVDDFLAAVETVATLGSPVVILHSAAHLKQSDIGSEWSLPADTGHVVLSSNESTLGIDMRRVSLIYGEHNNYISAVVVDYNALRRSTLIEAVAISIGRASPGILHAHAEASMTVEQVPLSVEEAMAAGSLILVVEDDSVNRMVVQRQLKLLGFTADFANNGKQALKMWRDRQYGLVLTDLHMPVMDGYSLTRAIRKEESKGSRIPIVALTANAMSGEPKRAADAGVDGYLTKPLQLYTLKDAVDRHLVCSEGVVIEQAEAIQFNTGEIKEFDPKVLPRLLGQDREIIVECLEEFLISLGKVGDELVNSIRQGDWVSVDQLAHRLKSSSLSVGALEVWSQCKAVESDRVDGVDMLAAGHADMLSQTIERTNAVITEYIAENLSDKPILKAS</sequence>
<dbReference type="SUPFAM" id="SSF55874">
    <property type="entry name" value="ATPase domain of HSP90 chaperone/DNA topoisomerase II/histidine kinase"/>
    <property type="match status" value="1"/>
</dbReference>
<dbReference type="InterPro" id="IPR004358">
    <property type="entry name" value="Sig_transdc_His_kin-like_C"/>
</dbReference>
<evidence type="ECO:0000256" key="4">
    <source>
        <dbReference type="ARBA" id="ARBA00022475"/>
    </source>
</evidence>
<dbReference type="PANTHER" id="PTHR45339:SF1">
    <property type="entry name" value="HYBRID SIGNAL TRANSDUCTION HISTIDINE KINASE J"/>
    <property type="match status" value="1"/>
</dbReference>
<dbReference type="RefSeq" id="WP_088917644.1">
    <property type="nucleotide sequence ID" value="NZ_CP018632.1"/>
</dbReference>
<dbReference type="InterPro" id="IPR013656">
    <property type="entry name" value="PAS_4"/>
</dbReference>
<dbReference type="Gene3D" id="1.10.287.130">
    <property type="match status" value="1"/>
</dbReference>
<feature type="domain" description="CHASE" evidence="21">
    <location>
        <begin position="129"/>
        <end position="297"/>
    </location>
</feature>
<dbReference type="Pfam" id="PF01627">
    <property type="entry name" value="Hpt"/>
    <property type="match status" value="1"/>
</dbReference>
<evidence type="ECO:0000259" key="19">
    <source>
        <dbReference type="PROSITE" id="PS50110"/>
    </source>
</evidence>
<dbReference type="InterPro" id="IPR008207">
    <property type="entry name" value="Sig_transdc_His_kin_Hpt_dom"/>
</dbReference>
<dbReference type="CDD" id="cd17546">
    <property type="entry name" value="REC_hyHK_CKI1_RcsC-like"/>
    <property type="match status" value="1"/>
</dbReference>
<dbReference type="PROSITE" id="PS50109">
    <property type="entry name" value="HIS_KIN"/>
    <property type="match status" value="1"/>
</dbReference>
<dbReference type="SUPFAM" id="SSF47226">
    <property type="entry name" value="Histidine-containing phosphotransfer domain, HPT domain"/>
    <property type="match status" value="1"/>
</dbReference>
<keyword evidence="10" id="KW-0067">ATP-binding</keyword>
<name>A0A2Z2NYV9_9GAMM</name>
<evidence type="ECO:0000256" key="16">
    <source>
        <dbReference type="PROSITE-ProRule" id="PRU00169"/>
    </source>
</evidence>
<dbReference type="InterPro" id="IPR035965">
    <property type="entry name" value="PAS-like_dom_sf"/>
</dbReference>
<comment type="subunit">
    <text evidence="14">At low DSF concentrations, interacts with RpfF.</text>
</comment>
<dbReference type="SMART" id="SM01079">
    <property type="entry name" value="CHASE"/>
    <property type="match status" value="1"/>
</dbReference>
<evidence type="ECO:0000256" key="9">
    <source>
        <dbReference type="ARBA" id="ARBA00022777"/>
    </source>
</evidence>
<dbReference type="GO" id="GO:0005886">
    <property type="term" value="C:plasma membrane"/>
    <property type="evidence" value="ECO:0007669"/>
    <property type="project" value="UniProtKB-SubCell"/>
</dbReference>
<keyword evidence="11 17" id="KW-1133">Transmembrane helix</keyword>
<feature type="domain" description="Response regulatory" evidence="19">
    <location>
        <begin position="1050"/>
        <end position="1167"/>
    </location>
</feature>
<dbReference type="PROSITE" id="PS50113">
    <property type="entry name" value="PAC"/>
    <property type="match status" value="1"/>
</dbReference>
<keyword evidence="9 22" id="KW-0418">Kinase</keyword>
<dbReference type="Proteomes" id="UP000250079">
    <property type="component" value="Chromosome"/>
</dbReference>
<dbReference type="InterPro" id="IPR000014">
    <property type="entry name" value="PAS"/>
</dbReference>
<dbReference type="Pfam" id="PF02518">
    <property type="entry name" value="HATPase_c"/>
    <property type="match status" value="1"/>
</dbReference>
<dbReference type="PROSITE" id="PS50110">
    <property type="entry name" value="RESPONSE_REGULATORY"/>
    <property type="match status" value="1"/>
</dbReference>
<dbReference type="InterPro" id="IPR001789">
    <property type="entry name" value="Sig_transdc_resp-reg_receiver"/>
</dbReference>
<evidence type="ECO:0000256" key="8">
    <source>
        <dbReference type="ARBA" id="ARBA00022741"/>
    </source>
</evidence>
<feature type="transmembrane region" description="Helical" evidence="17">
    <location>
        <begin position="311"/>
        <end position="335"/>
    </location>
</feature>
<dbReference type="EC" id="2.7.13.3" evidence="3"/>
<dbReference type="InterPro" id="IPR006189">
    <property type="entry name" value="CHASE_dom"/>
</dbReference>
<dbReference type="CDD" id="cd16922">
    <property type="entry name" value="HATPase_EvgS-ArcB-TorS-like"/>
    <property type="match status" value="1"/>
</dbReference>
<dbReference type="Gene3D" id="1.20.120.160">
    <property type="entry name" value="HPT domain"/>
    <property type="match status" value="1"/>
</dbReference>
<gene>
    <name evidence="22" type="primary">rcsC_2</name>
    <name evidence="22" type="ORF">IMCC3135_11170</name>
</gene>
<dbReference type="OrthoDB" id="5563233at2"/>
<evidence type="ECO:0000259" key="18">
    <source>
        <dbReference type="PROSITE" id="PS50109"/>
    </source>
</evidence>
<keyword evidence="4" id="KW-1003">Cell membrane</keyword>
<dbReference type="Pfam" id="PF03924">
    <property type="entry name" value="CHASE"/>
    <property type="match status" value="1"/>
</dbReference>
<dbReference type="InterPro" id="IPR011006">
    <property type="entry name" value="CheY-like_superfamily"/>
</dbReference>
<dbReference type="CDD" id="cd00088">
    <property type="entry name" value="HPT"/>
    <property type="match status" value="1"/>
</dbReference>
<dbReference type="Pfam" id="PF00512">
    <property type="entry name" value="HisKA"/>
    <property type="match status" value="1"/>
</dbReference>
<dbReference type="Pfam" id="PF00072">
    <property type="entry name" value="Response_reg"/>
    <property type="match status" value="1"/>
</dbReference>
<dbReference type="SMART" id="SM00387">
    <property type="entry name" value="HATPase_c"/>
    <property type="match status" value="1"/>
</dbReference>
<comment type="catalytic activity">
    <reaction evidence="1">
        <text>ATP + protein L-histidine = ADP + protein N-phospho-L-histidine.</text>
        <dbReference type="EC" id="2.7.13.3"/>
    </reaction>
</comment>
<comment type="subcellular location">
    <subcellularLocation>
        <location evidence="2">Cell membrane</location>
        <topology evidence="2">Multi-pass membrane protein</topology>
    </subcellularLocation>
</comment>
<evidence type="ECO:0000313" key="22">
    <source>
        <dbReference type="EMBL" id="ASJ72324.1"/>
    </source>
</evidence>
<dbReference type="PANTHER" id="PTHR45339">
    <property type="entry name" value="HYBRID SIGNAL TRANSDUCTION HISTIDINE KINASE J"/>
    <property type="match status" value="1"/>
</dbReference>
<evidence type="ECO:0000256" key="2">
    <source>
        <dbReference type="ARBA" id="ARBA00004651"/>
    </source>
</evidence>
<keyword evidence="7 17" id="KW-0812">Transmembrane</keyword>
<dbReference type="InterPro" id="IPR005467">
    <property type="entry name" value="His_kinase_dom"/>
</dbReference>
<keyword evidence="6 22" id="KW-0808">Transferase</keyword>
<proteinExistence type="predicted"/>
<dbReference type="Gene3D" id="3.40.50.2300">
    <property type="match status" value="1"/>
</dbReference>
<dbReference type="InterPro" id="IPR003661">
    <property type="entry name" value="HisK_dim/P_dom"/>
</dbReference>
<evidence type="ECO:0000259" key="20">
    <source>
        <dbReference type="PROSITE" id="PS50113"/>
    </source>
</evidence>
<evidence type="ECO:0000256" key="5">
    <source>
        <dbReference type="ARBA" id="ARBA00022553"/>
    </source>
</evidence>
<dbReference type="FunFam" id="1.10.287.130:FF:000002">
    <property type="entry name" value="Two-component osmosensing histidine kinase"/>
    <property type="match status" value="1"/>
</dbReference>
<keyword evidence="5 16" id="KW-0597">Phosphoprotein</keyword>
<dbReference type="NCBIfam" id="TIGR00229">
    <property type="entry name" value="sensory_box"/>
    <property type="match status" value="1"/>
</dbReference>
<dbReference type="InterPro" id="IPR036641">
    <property type="entry name" value="HPT_dom_sf"/>
</dbReference>
<dbReference type="InterPro" id="IPR003594">
    <property type="entry name" value="HATPase_dom"/>
</dbReference>
<dbReference type="PRINTS" id="PR00344">
    <property type="entry name" value="BCTRLSENSOR"/>
</dbReference>
<evidence type="ECO:0000256" key="7">
    <source>
        <dbReference type="ARBA" id="ARBA00022692"/>
    </source>
</evidence>
<dbReference type="InterPro" id="IPR036890">
    <property type="entry name" value="HATPase_C_sf"/>
</dbReference>
<dbReference type="InterPro" id="IPR000700">
    <property type="entry name" value="PAS-assoc_C"/>
</dbReference>
<reference evidence="22 23" key="1">
    <citation type="submission" date="2016-12" db="EMBL/GenBank/DDBJ databases">
        <authorList>
            <person name="Song W.-J."/>
            <person name="Kurnit D.M."/>
        </authorList>
    </citation>
    <scope>NUCLEOTIDE SEQUENCE [LARGE SCALE GENOMIC DNA]</scope>
    <source>
        <strain evidence="22 23">IMCC3135</strain>
    </source>
</reference>
<evidence type="ECO:0000256" key="6">
    <source>
        <dbReference type="ARBA" id="ARBA00022679"/>
    </source>
</evidence>